<dbReference type="InterPro" id="IPR050267">
    <property type="entry name" value="Anti-sigma-factor_SerPK"/>
</dbReference>
<dbReference type="CDD" id="cd16936">
    <property type="entry name" value="HATPase_RsbW-like"/>
    <property type="match status" value="1"/>
</dbReference>
<organism evidence="3 4">
    <name type="scientific">Actinomadura decatromicini</name>
    <dbReference type="NCBI Taxonomy" id="2604572"/>
    <lineage>
        <taxon>Bacteria</taxon>
        <taxon>Bacillati</taxon>
        <taxon>Actinomycetota</taxon>
        <taxon>Actinomycetes</taxon>
        <taxon>Streptosporangiales</taxon>
        <taxon>Thermomonosporaceae</taxon>
        <taxon>Actinomadura</taxon>
    </lineage>
</organism>
<evidence type="ECO:0000256" key="1">
    <source>
        <dbReference type="ARBA" id="ARBA00022527"/>
    </source>
</evidence>
<comment type="caution">
    <text evidence="3">The sequence shown here is derived from an EMBL/GenBank/DDBJ whole genome shotgun (WGS) entry which is preliminary data.</text>
</comment>
<dbReference type="Pfam" id="PF13581">
    <property type="entry name" value="HATPase_c_2"/>
    <property type="match status" value="1"/>
</dbReference>
<evidence type="ECO:0000313" key="3">
    <source>
        <dbReference type="EMBL" id="TYK46727.1"/>
    </source>
</evidence>
<gene>
    <name evidence="3" type="ORF">FXF68_23025</name>
</gene>
<dbReference type="RefSeq" id="WP_148762544.1">
    <property type="nucleotide sequence ID" value="NZ_VSRQ01000005.1"/>
</dbReference>
<dbReference type="GO" id="GO:0004674">
    <property type="term" value="F:protein serine/threonine kinase activity"/>
    <property type="evidence" value="ECO:0007669"/>
    <property type="project" value="UniProtKB-KW"/>
</dbReference>
<dbReference type="InterPro" id="IPR036890">
    <property type="entry name" value="HATPase_C_sf"/>
</dbReference>
<evidence type="ECO:0000259" key="2">
    <source>
        <dbReference type="Pfam" id="PF13581"/>
    </source>
</evidence>
<keyword evidence="3" id="KW-0547">Nucleotide-binding</keyword>
<keyword evidence="4" id="KW-1185">Reference proteome</keyword>
<sequence length="132" mass="14111">MSVVALAPERPALVLDATDRAPALARRYLAVRFAELGYVDAYVGQVVVTELVTNSYKHVGFGRIVVRVLPEADEGLVLIEVADDGGGLPVVQEAADDALCGRGLLLMVRLVDDWGVRPLDGGGKVVWARCAR</sequence>
<dbReference type="Gene3D" id="3.30.565.10">
    <property type="entry name" value="Histidine kinase-like ATPase, C-terminal domain"/>
    <property type="match status" value="1"/>
</dbReference>
<evidence type="ECO:0000313" key="4">
    <source>
        <dbReference type="Proteomes" id="UP000323505"/>
    </source>
</evidence>
<feature type="domain" description="Histidine kinase/HSP90-like ATPase" evidence="2">
    <location>
        <begin position="34"/>
        <end position="129"/>
    </location>
</feature>
<dbReference type="GO" id="GO:0005524">
    <property type="term" value="F:ATP binding"/>
    <property type="evidence" value="ECO:0007669"/>
    <property type="project" value="UniProtKB-KW"/>
</dbReference>
<dbReference type="PANTHER" id="PTHR35526">
    <property type="entry name" value="ANTI-SIGMA-F FACTOR RSBW-RELATED"/>
    <property type="match status" value="1"/>
</dbReference>
<accession>A0A5D3FCT0</accession>
<protein>
    <submittedName>
        <fullName evidence="3">ATP-binding protein</fullName>
    </submittedName>
</protein>
<keyword evidence="1" id="KW-0418">Kinase</keyword>
<dbReference type="InterPro" id="IPR003594">
    <property type="entry name" value="HATPase_dom"/>
</dbReference>
<dbReference type="AlphaFoldDB" id="A0A5D3FCT0"/>
<keyword evidence="1" id="KW-0723">Serine/threonine-protein kinase</keyword>
<keyword evidence="3" id="KW-0067">ATP-binding</keyword>
<keyword evidence="1" id="KW-0808">Transferase</keyword>
<proteinExistence type="predicted"/>
<reference evidence="3 4" key="1">
    <citation type="submission" date="2019-08" db="EMBL/GenBank/DDBJ databases">
        <title>Actinomadura sp. nov. CYP1-5 isolated from mountain soil.</title>
        <authorList>
            <person name="Songsumanus A."/>
            <person name="Kuncharoen N."/>
            <person name="Kudo T."/>
            <person name="Yuki M."/>
            <person name="Igarashi Y."/>
            <person name="Tanasupawat S."/>
        </authorList>
    </citation>
    <scope>NUCLEOTIDE SEQUENCE [LARGE SCALE GENOMIC DNA]</scope>
    <source>
        <strain evidence="3 4">CYP1-5</strain>
    </source>
</reference>
<dbReference type="PANTHER" id="PTHR35526:SF3">
    <property type="entry name" value="ANTI-SIGMA-F FACTOR RSBW"/>
    <property type="match status" value="1"/>
</dbReference>
<dbReference type="SUPFAM" id="SSF55874">
    <property type="entry name" value="ATPase domain of HSP90 chaperone/DNA topoisomerase II/histidine kinase"/>
    <property type="match status" value="1"/>
</dbReference>
<dbReference type="EMBL" id="VSRQ01000005">
    <property type="protein sequence ID" value="TYK46727.1"/>
    <property type="molecule type" value="Genomic_DNA"/>
</dbReference>
<name>A0A5D3FCT0_9ACTN</name>
<dbReference type="Proteomes" id="UP000323505">
    <property type="component" value="Unassembled WGS sequence"/>
</dbReference>